<accession>A0A318EP00</accession>
<evidence type="ECO:0000313" key="2">
    <source>
        <dbReference type="Proteomes" id="UP000247523"/>
    </source>
</evidence>
<proteinExistence type="predicted"/>
<gene>
    <name evidence="1" type="ORF">C8E03_10493</name>
</gene>
<dbReference type="AlphaFoldDB" id="A0A318EP00"/>
<evidence type="ECO:0000313" key="1">
    <source>
        <dbReference type="EMBL" id="PXV91086.1"/>
    </source>
</evidence>
<organism evidence="1 2">
    <name type="scientific">Lachnotalea glycerini</name>
    <dbReference type="NCBI Taxonomy" id="1763509"/>
    <lineage>
        <taxon>Bacteria</taxon>
        <taxon>Bacillati</taxon>
        <taxon>Bacillota</taxon>
        <taxon>Clostridia</taxon>
        <taxon>Lachnospirales</taxon>
        <taxon>Lachnospiraceae</taxon>
        <taxon>Lachnotalea</taxon>
    </lineage>
</organism>
<reference evidence="1 2" key="1">
    <citation type="submission" date="2018-05" db="EMBL/GenBank/DDBJ databases">
        <title>Genomic Encyclopedia of Type Strains, Phase IV (KMG-IV): sequencing the most valuable type-strain genomes for metagenomic binning, comparative biology and taxonomic classification.</title>
        <authorList>
            <person name="Goeker M."/>
        </authorList>
    </citation>
    <scope>NUCLEOTIDE SEQUENCE [LARGE SCALE GENOMIC DNA]</scope>
    <source>
        <strain evidence="1 2">DSM 28816</strain>
    </source>
</reference>
<comment type="caution">
    <text evidence="1">The sequence shown here is derived from an EMBL/GenBank/DDBJ whole genome shotgun (WGS) entry which is preliminary data.</text>
</comment>
<dbReference type="EMBL" id="QICS01000004">
    <property type="protein sequence ID" value="PXV91086.1"/>
    <property type="molecule type" value="Genomic_DNA"/>
</dbReference>
<name>A0A318EP00_9FIRM</name>
<sequence>MAYYDIPPNIIYKNDANLEEFLSIDVRRDI</sequence>
<dbReference type="Proteomes" id="UP000247523">
    <property type="component" value="Unassembled WGS sequence"/>
</dbReference>
<protein>
    <submittedName>
        <fullName evidence="1">Uncharacterized protein</fullName>
    </submittedName>
</protein>